<dbReference type="SUPFAM" id="SSF53098">
    <property type="entry name" value="Ribonuclease H-like"/>
    <property type="match status" value="1"/>
</dbReference>
<dbReference type="Proteomes" id="UP001151760">
    <property type="component" value="Unassembled WGS sequence"/>
</dbReference>
<feature type="region of interest" description="Disordered" evidence="1">
    <location>
        <begin position="345"/>
        <end position="381"/>
    </location>
</feature>
<reference evidence="3" key="2">
    <citation type="submission" date="2022-01" db="EMBL/GenBank/DDBJ databases">
        <authorList>
            <person name="Yamashiro T."/>
            <person name="Shiraishi A."/>
            <person name="Satake H."/>
            <person name="Nakayama K."/>
        </authorList>
    </citation>
    <scope>NUCLEOTIDE SEQUENCE</scope>
</reference>
<dbReference type="PANTHER" id="PTHR48475">
    <property type="entry name" value="RIBONUCLEASE H"/>
    <property type="match status" value="1"/>
</dbReference>
<protein>
    <submittedName>
        <fullName evidence="3">Reverse transcriptase domain-containing protein</fullName>
    </submittedName>
</protein>
<dbReference type="InterPro" id="IPR012337">
    <property type="entry name" value="RNaseH-like_sf"/>
</dbReference>
<sequence>MSVMANTTPIVATVMKPATKEKTPKDADATPRVDIQDFCEEHYEDILLVIMDKIRCDNRKEVHARLDFEESPKKRRIREGSQNSSAKTLSARYRNPSERLKVRDRLRYNDRHVLDRLGHRRANSMDRSYSRSRPHRRDSSNRDRSRSRDCSRGVEESYDNTRSSYGMGTKHGYRSRNRDRSHYVKRGRGSESPLSRVSEGGTNEGRHWKSKSKRHKSTDEDDLAVPWICEEVDPFTPRIRNFKSSRKTQMPNNVKTYDGTGDLEDHVKNFQAVAQIDVFHAYKVPVYASDFGPPYNYGQVPSLHEVNNPELTKRLNEHVPKTMEEMMIATTAFIRGKAAAVGKKKGHASWRAHDQSKRHALERRSDFRGQPREGRGSSRWRREAATSFVTSIMIKGTARIEEDGLTWMTPIIEYLKEGTLPEDKKEASKLRIKARQYELWEGVLYRRSFLKPWLWCVGPLQADNPLTPITAPWPFYKWGIDIAGPFSEGPEKVNFFIVIIVYFTKWIEAKAVSTITGNQVKKFVRDNIVCGFGLSGEIVSDNGKQFSDNLFKDWCEKLNITQRFASVKHPQSNGLVERANRSLGDGIKARLGEGNKNWIKELPHILWAHRMTIKSSHGDTPFSLTYGTKAVIPVEIGMPTYRTTAVDAVHNDEELQLNLDLLEERRERAAIHEAKVKLQMTKYYNARVRGVTFRP</sequence>
<comment type="caution">
    <text evidence="3">The sequence shown here is derived from an EMBL/GenBank/DDBJ whole genome shotgun (WGS) entry which is preliminary data.</text>
</comment>
<evidence type="ECO:0000313" key="3">
    <source>
        <dbReference type="EMBL" id="GJT93445.1"/>
    </source>
</evidence>
<evidence type="ECO:0000259" key="2">
    <source>
        <dbReference type="PROSITE" id="PS50994"/>
    </source>
</evidence>
<feature type="domain" description="Integrase catalytic" evidence="2">
    <location>
        <begin position="470"/>
        <end position="629"/>
    </location>
</feature>
<dbReference type="PROSITE" id="PS50994">
    <property type="entry name" value="INTEGRASE"/>
    <property type="match status" value="1"/>
</dbReference>
<keyword evidence="4" id="KW-1185">Reference proteome</keyword>
<keyword evidence="3" id="KW-0695">RNA-directed DNA polymerase</keyword>
<keyword evidence="3" id="KW-0808">Transferase</keyword>
<dbReference type="Pfam" id="PF00665">
    <property type="entry name" value="rve"/>
    <property type="match status" value="1"/>
</dbReference>
<dbReference type="EMBL" id="BQNB010020203">
    <property type="protein sequence ID" value="GJT93445.1"/>
    <property type="molecule type" value="Genomic_DNA"/>
</dbReference>
<evidence type="ECO:0000313" key="4">
    <source>
        <dbReference type="Proteomes" id="UP001151760"/>
    </source>
</evidence>
<feature type="compositionally biased region" description="Basic and acidic residues" evidence="1">
    <location>
        <begin position="351"/>
        <end position="381"/>
    </location>
</feature>
<dbReference type="PANTHER" id="PTHR48475:SF2">
    <property type="entry name" value="RIBONUCLEASE H"/>
    <property type="match status" value="1"/>
</dbReference>
<name>A0ABQ5I020_9ASTR</name>
<dbReference type="InterPro" id="IPR001584">
    <property type="entry name" value="Integrase_cat-core"/>
</dbReference>
<gene>
    <name evidence="3" type="ORF">Tco_1082290</name>
</gene>
<evidence type="ECO:0000256" key="1">
    <source>
        <dbReference type="SAM" id="MobiDB-lite"/>
    </source>
</evidence>
<feature type="region of interest" description="Disordered" evidence="1">
    <location>
        <begin position="72"/>
        <end position="220"/>
    </location>
</feature>
<dbReference type="GO" id="GO:0003964">
    <property type="term" value="F:RNA-directed DNA polymerase activity"/>
    <property type="evidence" value="ECO:0007669"/>
    <property type="project" value="UniProtKB-KW"/>
</dbReference>
<feature type="compositionally biased region" description="Basic and acidic residues" evidence="1">
    <location>
        <begin position="137"/>
        <end position="155"/>
    </location>
</feature>
<feature type="compositionally biased region" description="Basic and acidic residues" evidence="1">
    <location>
        <begin position="95"/>
        <end position="117"/>
    </location>
</feature>
<accession>A0ABQ5I020</accession>
<organism evidence="3 4">
    <name type="scientific">Tanacetum coccineum</name>
    <dbReference type="NCBI Taxonomy" id="301880"/>
    <lineage>
        <taxon>Eukaryota</taxon>
        <taxon>Viridiplantae</taxon>
        <taxon>Streptophyta</taxon>
        <taxon>Embryophyta</taxon>
        <taxon>Tracheophyta</taxon>
        <taxon>Spermatophyta</taxon>
        <taxon>Magnoliopsida</taxon>
        <taxon>eudicotyledons</taxon>
        <taxon>Gunneridae</taxon>
        <taxon>Pentapetalae</taxon>
        <taxon>asterids</taxon>
        <taxon>campanulids</taxon>
        <taxon>Asterales</taxon>
        <taxon>Asteraceae</taxon>
        <taxon>Asteroideae</taxon>
        <taxon>Anthemideae</taxon>
        <taxon>Anthemidinae</taxon>
        <taxon>Tanacetum</taxon>
    </lineage>
</organism>
<reference evidence="3" key="1">
    <citation type="journal article" date="2022" name="Int. J. Mol. Sci.">
        <title>Draft Genome of Tanacetum Coccineum: Genomic Comparison of Closely Related Tanacetum-Family Plants.</title>
        <authorList>
            <person name="Yamashiro T."/>
            <person name="Shiraishi A."/>
            <person name="Nakayama K."/>
            <person name="Satake H."/>
        </authorList>
    </citation>
    <scope>NUCLEOTIDE SEQUENCE</scope>
</reference>
<proteinExistence type="predicted"/>
<dbReference type="Gene3D" id="3.30.420.10">
    <property type="entry name" value="Ribonuclease H-like superfamily/Ribonuclease H"/>
    <property type="match status" value="1"/>
</dbReference>
<dbReference type="InterPro" id="IPR036397">
    <property type="entry name" value="RNaseH_sf"/>
</dbReference>
<keyword evidence="3" id="KW-0548">Nucleotidyltransferase</keyword>